<evidence type="ECO:0000259" key="5">
    <source>
        <dbReference type="PROSITE" id="PS50109"/>
    </source>
</evidence>
<keyword evidence="6" id="KW-0418">Kinase</keyword>
<organism evidence="6 7">
    <name type="scientific">Arcobacter arenosus</name>
    <dbReference type="NCBI Taxonomy" id="2576037"/>
    <lineage>
        <taxon>Bacteria</taxon>
        <taxon>Pseudomonadati</taxon>
        <taxon>Campylobacterota</taxon>
        <taxon>Epsilonproteobacteria</taxon>
        <taxon>Campylobacterales</taxon>
        <taxon>Arcobacteraceae</taxon>
        <taxon>Arcobacter</taxon>
    </lineage>
</organism>
<dbReference type="Gene3D" id="1.10.287.130">
    <property type="match status" value="1"/>
</dbReference>
<feature type="transmembrane region" description="Helical" evidence="4">
    <location>
        <begin position="154"/>
        <end position="181"/>
    </location>
</feature>
<keyword evidence="6" id="KW-0808">Transferase</keyword>
<dbReference type="Proteomes" id="UP000308901">
    <property type="component" value="Unassembled WGS sequence"/>
</dbReference>
<dbReference type="PRINTS" id="PR00344">
    <property type="entry name" value="BCTRLSENSOR"/>
</dbReference>
<dbReference type="EMBL" id="VANU01000002">
    <property type="protein sequence ID" value="TLP39245.1"/>
    <property type="molecule type" value="Genomic_DNA"/>
</dbReference>
<evidence type="ECO:0000313" key="6">
    <source>
        <dbReference type="EMBL" id="TLP39245.1"/>
    </source>
</evidence>
<feature type="transmembrane region" description="Helical" evidence="4">
    <location>
        <begin position="17"/>
        <end position="36"/>
    </location>
</feature>
<dbReference type="SUPFAM" id="SSF47384">
    <property type="entry name" value="Homodimeric domain of signal transducing histidine kinase"/>
    <property type="match status" value="1"/>
</dbReference>
<dbReference type="SUPFAM" id="SSF55874">
    <property type="entry name" value="ATPase domain of HSP90 chaperone/DNA topoisomerase II/histidine kinase"/>
    <property type="match status" value="1"/>
</dbReference>
<keyword evidence="3" id="KW-0597">Phosphoprotein</keyword>
<comment type="catalytic activity">
    <reaction evidence="1">
        <text>ATP + protein L-histidine = ADP + protein N-phospho-L-histidine.</text>
        <dbReference type="EC" id="2.7.13.3"/>
    </reaction>
</comment>
<dbReference type="RefSeq" id="WP_138151828.1">
    <property type="nucleotide sequence ID" value="NZ_VANU01000002.1"/>
</dbReference>
<name>A0A5R8Y1M7_9BACT</name>
<feature type="domain" description="Histidine kinase" evidence="5">
    <location>
        <begin position="193"/>
        <end position="391"/>
    </location>
</feature>
<dbReference type="InterPro" id="IPR005467">
    <property type="entry name" value="His_kinase_dom"/>
</dbReference>
<dbReference type="Gene3D" id="3.30.565.10">
    <property type="entry name" value="Histidine kinase-like ATPase, C-terminal domain"/>
    <property type="match status" value="1"/>
</dbReference>
<dbReference type="EC" id="2.7.13.3" evidence="2"/>
<dbReference type="CDD" id="cd00082">
    <property type="entry name" value="HisKA"/>
    <property type="match status" value="1"/>
</dbReference>
<evidence type="ECO:0000256" key="1">
    <source>
        <dbReference type="ARBA" id="ARBA00000085"/>
    </source>
</evidence>
<gene>
    <name evidence="6" type="ORF">FDK22_05065</name>
</gene>
<reference evidence="6 7" key="1">
    <citation type="submission" date="2019-05" db="EMBL/GenBank/DDBJ databases">
        <title>Arcobacter sp. nov., isolated from sea sediment.</title>
        <authorList>
            <person name="Kim W."/>
        </authorList>
    </citation>
    <scope>NUCLEOTIDE SEQUENCE [LARGE SCALE GENOMIC DNA]</scope>
    <source>
        <strain evidence="6 7">CAU 1517</strain>
    </source>
</reference>
<dbReference type="InterPro" id="IPR003594">
    <property type="entry name" value="HATPase_dom"/>
</dbReference>
<dbReference type="InterPro" id="IPR036890">
    <property type="entry name" value="HATPase_C_sf"/>
</dbReference>
<dbReference type="GO" id="GO:0000155">
    <property type="term" value="F:phosphorelay sensor kinase activity"/>
    <property type="evidence" value="ECO:0007669"/>
    <property type="project" value="InterPro"/>
</dbReference>
<dbReference type="InterPro" id="IPR036097">
    <property type="entry name" value="HisK_dim/P_sf"/>
</dbReference>
<evidence type="ECO:0000256" key="4">
    <source>
        <dbReference type="SAM" id="Phobius"/>
    </source>
</evidence>
<keyword evidence="4" id="KW-0812">Transmembrane</keyword>
<evidence type="ECO:0000256" key="2">
    <source>
        <dbReference type="ARBA" id="ARBA00012438"/>
    </source>
</evidence>
<proteinExistence type="predicted"/>
<evidence type="ECO:0000256" key="3">
    <source>
        <dbReference type="ARBA" id="ARBA00022553"/>
    </source>
</evidence>
<dbReference type="OrthoDB" id="9761634at2"/>
<dbReference type="InterPro" id="IPR004358">
    <property type="entry name" value="Sig_transdc_His_kin-like_C"/>
</dbReference>
<evidence type="ECO:0000313" key="7">
    <source>
        <dbReference type="Proteomes" id="UP000308901"/>
    </source>
</evidence>
<keyword evidence="4" id="KW-1133">Transmembrane helix</keyword>
<comment type="caution">
    <text evidence="6">The sequence shown here is derived from an EMBL/GenBank/DDBJ whole genome shotgun (WGS) entry which is preliminary data.</text>
</comment>
<dbReference type="Pfam" id="PF02518">
    <property type="entry name" value="HATPase_c"/>
    <property type="match status" value="1"/>
</dbReference>
<dbReference type="SMART" id="SM00387">
    <property type="entry name" value="HATPase_c"/>
    <property type="match status" value="1"/>
</dbReference>
<dbReference type="Pfam" id="PF00512">
    <property type="entry name" value="HisKA"/>
    <property type="match status" value="1"/>
</dbReference>
<keyword evidence="7" id="KW-1185">Reference proteome</keyword>
<dbReference type="PANTHER" id="PTHR43547:SF2">
    <property type="entry name" value="HYBRID SIGNAL TRANSDUCTION HISTIDINE KINASE C"/>
    <property type="match status" value="1"/>
</dbReference>
<accession>A0A5R8Y1M7</accession>
<dbReference type="PANTHER" id="PTHR43547">
    <property type="entry name" value="TWO-COMPONENT HISTIDINE KINASE"/>
    <property type="match status" value="1"/>
</dbReference>
<protein>
    <recommendedName>
        <fullName evidence="2">histidine kinase</fullName>
        <ecNumber evidence="2">2.7.13.3</ecNumber>
    </recommendedName>
</protein>
<dbReference type="PROSITE" id="PS50109">
    <property type="entry name" value="HIS_KIN"/>
    <property type="match status" value="1"/>
</dbReference>
<sequence length="391" mass="44954">MVIDLTRSEKNTFRRFLGLYLGSSLILLSIIFYLFYKMESKLQYDLITSNMQNVASKVSSSIIYAHMANLTIDTTKLADFIKYEYALYDKQHEKLIGNLLVSKGKEIDLSKKLQKIDDSYVLVESSPKGHLGVYHIVIKENIYHGRIEELLEKLYFYFFLTFSTITVIAYYLAGMFIAPIINERKKLNNFIKDTTHELNTPITAILMSTGAGAPATEKNLQRINLSAKRISEIYKDLVYLFLQDNKKPKKLTNLNLDEIIVEQLEYFDSFASKKRLKITSNLEPTKFIIDKENFIRLFNNLVSNAIKYNIVGGSIDIELKNSVLKVKDTGIGIAEEKLEDIFNRYYRATKEQGGFGIGLNIVYHICKSYNIKIDVQSKEKEGTTFTLDFKG</sequence>
<dbReference type="AlphaFoldDB" id="A0A5R8Y1M7"/>
<dbReference type="SMART" id="SM00388">
    <property type="entry name" value="HisKA"/>
    <property type="match status" value="1"/>
</dbReference>
<dbReference type="InterPro" id="IPR003661">
    <property type="entry name" value="HisK_dim/P_dom"/>
</dbReference>
<keyword evidence="4" id="KW-0472">Membrane</keyword>